<feature type="domain" description="Apple" evidence="2">
    <location>
        <begin position="144"/>
        <end position="229"/>
    </location>
</feature>
<dbReference type="Proteomes" id="UP001374579">
    <property type="component" value="Unassembled WGS sequence"/>
</dbReference>
<evidence type="ECO:0000256" key="1">
    <source>
        <dbReference type="SAM" id="SignalP"/>
    </source>
</evidence>
<feature type="signal peptide" evidence="1">
    <location>
        <begin position="1"/>
        <end position="17"/>
    </location>
</feature>
<reference evidence="3 4" key="1">
    <citation type="submission" date="2024-02" db="EMBL/GenBank/DDBJ databases">
        <title>Chromosome-scale genome assembly of the rough periwinkle Littorina saxatilis.</title>
        <authorList>
            <person name="De Jode A."/>
            <person name="Faria R."/>
            <person name="Formenti G."/>
            <person name="Sims Y."/>
            <person name="Smith T.P."/>
            <person name="Tracey A."/>
            <person name="Wood J.M.D."/>
            <person name="Zagrodzka Z.B."/>
            <person name="Johannesson K."/>
            <person name="Butlin R.K."/>
            <person name="Leder E.H."/>
        </authorList>
    </citation>
    <scope>NUCLEOTIDE SEQUENCE [LARGE SCALE GENOMIC DNA]</scope>
    <source>
        <strain evidence="3">Snail1</strain>
        <tissue evidence="3">Muscle</tissue>
    </source>
</reference>
<gene>
    <name evidence="3" type="ORF">V1264_016001</name>
</gene>
<protein>
    <recommendedName>
        <fullName evidence="2">Apple domain-containing protein</fullName>
    </recommendedName>
</protein>
<sequence length="231" mass="25608">MPLVLMILVGVFASVSATTITTKSDVYINVGVDNKAFSENIIFEQPAKSRLHCAALCEQQPCCVTFTFDQEVCRGHTMFVTSDPSSTPTPGARSFAREDREWLDTTCDNNDACAEPNAVCFTGLCKCSPGYYYSQCTQTCLSSCEPSKLTEPFQEYKGSVIYPTQILNTNNVTLEQCLQGCMDNTQCMSVDYNFGDKKCYQKGVTARTAEGPDKFRTGWGDYNHYQKSCAN</sequence>
<dbReference type="EMBL" id="JBAMIC010000004">
    <property type="protein sequence ID" value="KAK7108227.1"/>
    <property type="molecule type" value="Genomic_DNA"/>
</dbReference>
<proteinExistence type="predicted"/>
<dbReference type="InterPro" id="IPR003609">
    <property type="entry name" value="Pan_app"/>
</dbReference>
<evidence type="ECO:0000313" key="3">
    <source>
        <dbReference type="EMBL" id="KAK7108227.1"/>
    </source>
</evidence>
<organism evidence="3 4">
    <name type="scientific">Littorina saxatilis</name>
    <dbReference type="NCBI Taxonomy" id="31220"/>
    <lineage>
        <taxon>Eukaryota</taxon>
        <taxon>Metazoa</taxon>
        <taxon>Spiralia</taxon>
        <taxon>Lophotrochozoa</taxon>
        <taxon>Mollusca</taxon>
        <taxon>Gastropoda</taxon>
        <taxon>Caenogastropoda</taxon>
        <taxon>Littorinimorpha</taxon>
        <taxon>Littorinoidea</taxon>
        <taxon>Littorinidae</taxon>
        <taxon>Littorina</taxon>
    </lineage>
</organism>
<dbReference type="Pfam" id="PF00024">
    <property type="entry name" value="PAN_1"/>
    <property type="match status" value="1"/>
</dbReference>
<dbReference type="Gene3D" id="3.50.4.10">
    <property type="entry name" value="Hepatocyte Growth Factor"/>
    <property type="match status" value="1"/>
</dbReference>
<evidence type="ECO:0000259" key="2">
    <source>
        <dbReference type="PROSITE" id="PS50948"/>
    </source>
</evidence>
<feature type="chain" id="PRO_5042934842" description="Apple domain-containing protein" evidence="1">
    <location>
        <begin position="18"/>
        <end position="231"/>
    </location>
</feature>
<dbReference type="SUPFAM" id="SSF57414">
    <property type="entry name" value="Hairpin loop containing domain-like"/>
    <property type="match status" value="1"/>
</dbReference>
<name>A0AAN9GH40_9CAEN</name>
<dbReference type="PROSITE" id="PS50948">
    <property type="entry name" value="PAN"/>
    <property type="match status" value="1"/>
</dbReference>
<keyword evidence="1" id="KW-0732">Signal</keyword>
<comment type="caution">
    <text evidence="3">The sequence shown here is derived from an EMBL/GenBank/DDBJ whole genome shotgun (WGS) entry which is preliminary data.</text>
</comment>
<evidence type="ECO:0000313" key="4">
    <source>
        <dbReference type="Proteomes" id="UP001374579"/>
    </source>
</evidence>
<accession>A0AAN9GH40</accession>
<dbReference type="AlphaFoldDB" id="A0AAN9GH40"/>
<keyword evidence="4" id="KW-1185">Reference proteome</keyword>